<organism evidence="3 4">
    <name type="scientific">Seminavis robusta</name>
    <dbReference type="NCBI Taxonomy" id="568900"/>
    <lineage>
        <taxon>Eukaryota</taxon>
        <taxon>Sar</taxon>
        <taxon>Stramenopiles</taxon>
        <taxon>Ochrophyta</taxon>
        <taxon>Bacillariophyta</taxon>
        <taxon>Bacillariophyceae</taxon>
        <taxon>Bacillariophycidae</taxon>
        <taxon>Naviculales</taxon>
        <taxon>Naviculaceae</taxon>
        <taxon>Seminavis</taxon>
    </lineage>
</organism>
<feature type="chain" id="PRO_5040275792" description="PDZ domain-containing protein" evidence="2">
    <location>
        <begin position="25"/>
        <end position="239"/>
    </location>
</feature>
<evidence type="ECO:0008006" key="5">
    <source>
        <dbReference type="Google" id="ProtNLM"/>
    </source>
</evidence>
<proteinExistence type="predicted"/>
<gene>
    <name evidence="3" type="ORF">SEMRO_88_G046450.1</name>
</gene>
<dbReference type="SUPFAM" id="SSF50156">
    <property type="entry name" value="PDZ domain-like"/>
    <property type="match status" value="1"/>
</dbReference>
<keyword evidence="2" id="KW-0732">Signal</keyword>
<protein>
    <recommendedName>
        <fullName evidence="5">PDZ domain-containing protein</fullName>
    </recommendedName>
</protein>
<feature type="coiled-coil region" evidence="1">
    <location>
        <begin position="44"/>
        <end position="95"/>
    </location>
</feature>
<sequence>MNSRSIRCFGSLMALLLCPFMAEGWILQNNAISPVVSKRCRLQAAAGEDAAQELQDQARKLREEIDAFQQEKDQVEQAERQARIEEKQAKQKAKDFYSAIVPILKPDGSTMEEKVEFRPVSQKQDSEIVVLEGSLPLGLILEEGELVGTTVVDQVAEGGNAEMAGVQVGDILRACTACEMNMEAPTWQLLAGGIGVPKTKRMMYVVDQRPFEEVMDAIGSNRMDPEGRPVLLVVERKRQ</sequence>
<dbReference type="EMBL" id="CAICTM010000087">
    <property type="protein sequence ID" value="CAB9500625.1"/>
    <property type="molecule type" value="Genomic_DNA"/>
</dbReference>
<evidence type="ECO:0000256" key="1">
    <source>
        <dbReference type="SAM" id="Coils"/>
    </source>
</evidence>
<dbReference type="InterPro" id="IPR036034">
    <property type="entry name" value="PDZ_sf"/>
</dbReference>
<keyword evidence="1" id="KW-0175">Coiled coil</keyword>
<evidence type="ECO:0000313" key="4">
    <source>
        <dbReference type="Proteomes" id="UP001153069"/>
    </source>
</evidence>
<evidence type="ECO:0000313" key="3">
    <source>
        <dbReference type="EMBL" id="CAB9500625.1"/>
    </source>
</evidence>
<dbReference type="AlphaFoldDB" id="A0A9N8DF48"/>
<accession>A0A9N8DF48</accession>
<feature type="signal peptide" evidence="2">
    <location>
        <begin position="1"/>
        <end position="24"/>
    </location>
</feature>
<dbReference type="OrthoDB" id="42107at2759"/>
<reference evidence="3" key="1">
    <citation type="submission" date="2020-06" db="EMBL/GenBank/DDBJ databases">
        <authorList>
            <consortium name="Plant Systems Biology data submission"/>
        </authorList>
    </citation>
    <scope>NUCLEOTIDE SEQUENCE</scope>
    <source>
        <strain evidence="3">D6</strain>
    </source>
</reference>
<comment type="caution">
    <text evidence="3">The sequence shown here is derived from an EMBL/GenBank/DDBJ whole genome shotgun (WGS) entry which is preliminary data.</text>
</comment>
<evidence type="ECO:0000256" key="2">
    <source>
        <dbReference type="SAM" id="SignalP"/>
    </source>
</evidence>
<name>A0A9N8DF48_9STRA</name>
<keyword evidence="4" id="KW-1185">Reference proteome</keyword>
<dbReference type="Proteomes" id="UP001153069">
    <property type="component" value="Unassembled WGS sequence"/>
</dbReference>